<reference evidence="6" key="2">
    <citation type="submission" date="2021-08" db="EMBL/GenBank/DDBJ databases">
        <authorList>
            <person name="Tani A."/>
            <person name="Ola A."/>
            <person name="Ogura Y."/>
            <person name="Katsura K."/>
            <person name="Hayashi T."/>
        </authorList>
    </citation>
    <scope>NUCLEOTIDE SEQUENCE</scope>
    <source>
        <strain evidence="6">LMG 23639</strain>
    </source>
</reference>
<comment type="subcellular location">
    <subcellularLocation>
        <location evidence="5">Cell inner membrane</location>
        <topology evidence="5">Multi-pass membrane protein</topology>
    </subcellularLocation>
</comment>
<feature type="transmembrane region" description="Helical" evidence="5">
    <location>
        <begin position="188"/>
        <end position="206"/>
    </location>
</feature>
<accession>A0ABQ4SVA1</accession>
<keyword evidence="3 5" id="KW-1133">Transmembrane helix</keyword>
<evidence type="ECO:0000256" key="4">
    <source>
        <dbReference type="ARBA" id="ARBA00023136"/>
    </source>
</evidence>
<dbReference type="NCBIfam" id="TIGR00997">
    <property type="entry name" value="ispZ"/>
    <property type="match status" value="1"/>
</dbReference>
<evidence type="ECO:0000256" key="5">
    <source>
        <dbReference type="HAMAP-Rule" id="MF_00189"/>
    </source>
</evidence>
<organism evidence="6 7">
    <name type="scientific">Methylobacterium jeotgali</name>
    <dbReference type="NCBI Taxonomy" id="381630"/>
    <lineage>
        <taxon>Bacteria</taxon>
        <taxon>Pseudomonadati</taxon>
        <taxon>Pseudomonadota</taxon>
        <taxon>Alphaproteobacteria</taxon>
        <taxon>Hyphomicrobiales</taxon>
        <taxon>Methylobacteriaceae</taxon>
        <taxon>Methylobacterium</taxon>
    </lineage>
</organism>
<dbReference type="Pfam" id="PF04279">
    <property type="entry name" value="IspA"/>
    <property type="match status" value="1"/>
</dbReference>
<dbReference type="NCBIfam" id="NF001323">
    <property type="entry name" value="PRK00259.1-1"/>
    <property type="match status" value="1"/>
</dbReference>
<keyword evidence="5" id="KW-0997">Cell inner membrane</keyword>
<keyword evidence="2 5" id="KW-0812">Transmembrane</keyword>
<reference evidence="6" key="1">
    <citation type="journal article" date="2021" name="Front. Microbiol.">
        <title>Comprehensive Comparative Genomics and Phenotyping of Methylobacterium Species.</title>
        <authorList>
            <person name="Alessa O."/>
            <person name="Ogura Y."/>
            <person name="Fujitani Y."/>
            <person name="Takami H."/>
            <person name="Hayashi T."/>
            <person name="Sahin N."/>
            <person name="Tani A."/>
        </authorList>
    </citation>
    <scope>NUCLEOTIDE SEQUENCE</scope>
    <source>
        <strain evidence="6">LMG 23639</strain>
    </source>
</reference>
<evidence type="ECO:0000313" key="7">
    <source>
        <dbReference type="Proteomes" id="UP001055102"/>
    </source>
</evidence>
<keyword evidence="1 5" id="KW-1003">Cell membrane</keyword>
<feature type="transmembrane region" description="Helical" evidence="5">
    <location>
        <begin position="164"/>
        <end position="181"/>
    </location>
</feature>
<sequence>MPVDRGAPARPQPGMTGIIETVPPRQASGRHLAPLPKLALEMGPLVLFFLTNAYAERFGVTAESKLFVATGVFITATVASLAVHYALVRRLPIMALVSGFVVLVFGGLTLALQDKTFIMMKPTIVNTLFGTVLLGGLAFGKPLLSVVLDSMFRLTDEGWRKLTFRWALFFFALAALNEVVWRTQSEDFWVNFKVFGIMPLTILFALSQTPLLARYERKEAAVADERGLI</sequence>
<dbReference type="EMBL" id="BPQR01000018">
    <property type="protein sequence ID" value="GJE05825.1"/>
    <property type="molecule type" value="Genomic_DNA"/>
</dbReference>
<comment type="function">
    <text evidence="5">Plays a role in cell envelope biogenesis, maintenance of cell envelope integrity and membrane homeostasis.</text>
</comment>
<dbReference type="PANTHER" id="PTHR36917">
    <property type="entry name" value="INTRACELLULAR SEPTATION PROTEIN A-RELATED"/>
    <property type="match status" value="1"/>
</dbReference>
<dbReference type="PANTHER" id="PTHR36917:SF1">
    <property type="entry name" value="INNER MEMBRANE-SPANNING PROTEIN YCIB"/>
    <property type="match status" value="1"/>
</dbReference>
<comment type="caution">
    <text evidence="6">The sequence shown here is derived from an EMBL/GenBank/DDBJ whole genome shotgun (WGS) entry which is preliminary data.</text>
</comment>
<name>A0ABQ4SVA1_9HYPH</name>
<dbReference type="InterPro" id="IPR006008">
    <property type="entry name" value="YciB"/>
</dbReference>
<evidence type="ECO:0000256" key="3">
    <source>
        <dbReference type="ARBA" id="ARBA00022989"/>
    </source>
</evidence>
<dbReference type="Proteomes" id="UP001055102">
    <property type="component" value="Unassembled WGS sequence"/>
</dbReference>
<keyword evidence="7" id="KW-1185">Reference proteome</keyword>
<protein>
    <recommendedName>
        <fullName evidence="5">Inner membrane-spanning protein YciB</fullName>
    </recommendedName>
</protein>
<comment type="similarity">
    <text evidence="5">Belongs to the YciB family.</text>
</comment>
<gene>
    <name evidence="5 6" type="primary">yciB</name>
    <name evidence="6" type="ORF">AOPFMNJM_1131</name>
</gene>
<dbReference type="HAMAP" id="MF_00189">
    <property type="entry name" value="YciB"/>
    <property type="match status" value="1"/>
</dbReference>
<evidence type="ECO:0000313" key="6">
    <source>
        <dbReference type="EMBL" id="GJE05825.1"/>
    </source>
</evidence>
<evidence type="ECO:0000256" key="2">
    <source>
        <dbReference type="ARBA" id="ARBA00022692"/>
    </source>
</evidence>
<feature type="transmembrane region" description="Helical" evidence="5">
    <location>
        <begin position="124"/>
        <end position="144"/>
    </location>
</feature>
<feature type="transmembrane region" description="Helical" evidence="5">
    <location>
        <begin position="93"/>
        <end position="112"/>
    </location>
</feature>
<keyword evidence="4 5" id="KW-0472">Membrane</keyword>
<evidence type="ECO:0000256" key="1">
    <source>
        <dbReference type="ARBA" id="ARBA00022475"/>
    </source>
</evidence>
<proteinExistence type="inferred from homology"/>
<feature type="transmembrane region" description="Helical" evidence="5">
    <location>
        <begin position="67"/>
        <end position="87"/>
    </location>
</feature>